<dbReference type="EMBL" id="CP159925">
    <property type="protein sequence ID" value="XCO73107.1"/>
    <property type="molecule type" value="Genomic_DNA"/>
</dbReference>
<dbReference type="PANTHER" id="PTHR34219:SF6">
    <property type="entry name" value="BLR3280 PROTEIN"/>
    <property type="match status" value="1"/>
</dbReference>
<proteinExistence type="predicted"/>
<dbReference type="PANTHER" id="PTHR34219">
    <property type="entry name" value="IRON-REGULATED INNER MEMBRANE PROTEIN-RELATED"/>
    <property type="match status" value="1"/>
</dbReference>
<dbReference type="RefSeq" id="WP_363796246.1">
    <property type="nucleotide sequence ID" value="NZ_CP159925.1"/>
</dbReference>
<sequence length="512" mass="56970">MDAALLNALKRQLQLWHRWLGVALAVPVLLWFLSGAVLLFVPFPRLSEAESRAGRSDLALAAVRIDARQAARAAGLDGPPQRARLGMLGARPVWRLRDGEERWHLVGADDGRVLPELNASAAAAVARDFQRRRGQAESAPQYLGRIERDQWTLNGLSGLRPPLHKLRFADAQATELYVSASTGEAVRDSTRSERGWNWVGAIVHWIYPTALRAQPALWRQVVMWLSGAALFAALAGVAIGAWRSVDAWRRVRRISQYRGVYAWHHWLGWGGGWLMLSWLFSGWMSMGPMRAPPNPALERWRDAFSAPPPAWPAHWRPRLPAGEGWLEAELVWLAGEPWLRMQSRLGGTAWAPALAGAASAPDLAAAVRRAEAYSGLKIAARQRLQTYDAYYLQATHRDPPPLPVWRLRLDDPAASWVQIAPARGEIVAVSDRRSRAERWLYHGLHSWDLPWLLERPRLRLGLLLAGLAIGAALAVTAILVACKRLRALVLARTARRARKPAVVPRRLADAAA</sequence>
<dbReference type="InterPro" id="IPR005625">
    <property type="entry name" value="PepSY-ass_TM"/>
</dbReference>
<keyword evidence="1" id="KW-0812">Transmembrane</keyword>
<feature type="transmembrane region" description="Helical" evidence="1">
    <location>
        <begin position="20"/>
        <end position="43"/>
    </location>
</feature>
<feature type="transmembrane region" description="Helical" evidence="1">
    <location>
        <begin position="221"/>
        <end position="242"/>
    </location>
</feature>
<reference evidence="2" key="1">
    <citation type="submission" date="2024-06" db="EMBL/GenBank/DDBJ databases">
        <authorList>
            <person name="Li S."/>
        </authorList>
    </citation>
    <scope>NUCLEOTIDE SEQUENCE</scope>
    <source>
        <strain evidence="2">SR10</strain>
    </source>
</reference>
<feature type="transmembrane region" description="Helical" evidence="1">
    <location>
        <begin position="460"/>
        <end position="481"/>
    </location>
</feature>
<keyword evidence="1" id="KW-1133">Transmembrane helix</keyword>
<gene>
    <name evidence="2" type="ORF">ABU614_11860</name>
</gene>
<organism evidence="2">
    <name type="scientific">Lysobacter firmicutimachus</name>
    <dbReference type="NCBI Taxonomy" id="1792846"/>
    <lineage>
        <taxon>Bacteria</taxon>
        <taxon>Pseudomonadati</taxon>
        <taxon>Pseudomonadota</taxon>
        <taxon>Gammaproteobacteria</taxon>
        <taxon>Lysobacterales</taxon>
        <taxon>Lysobacteraceae</taxon>
        <taxon>Lysobacter</taxon>
    </lineage>
</organism>
<evidence type="ECO:0000313" key="2">
    <source>
        <dbReference type="EMBL" id="XCO73107.1"/>
    </source>
</evidence>
<name>A0AAU8MQI3_9GAMM</name>
<protein>
    <recommendedName>
        <fullName evidence="3">PepSY domain-containing protein</fullName>
    </recommendedName>
</protein>
<dbReference type="AlphaFoldDB" id="A0AAU8MQI3"/>
<accession>A0AAU8MQI3</accession>
<feature type="transmembrane region" description="Helical" evidence="1">
    <location>
        <begin position="262"/>
        <end position="280"/>
    </location>
</feature>
<evidence type="ECO:0000256" key="1">
    <source>
        <dbReference type="SAM" id="Phobius"/>
    </source>
</evidence>
<evidence type="ECO:0008006" key="3">
    <source>
        <dbReference type="Google" id="ProtNLM"/>
    </source>
</evidence>
<keyword evidence="1" id="KW-0472">Membrane</keyword>